<evidence type="ECO:0000313" key="1">
    <source>
        <dbReference type="EMBL" id="AYG57566.1"/>
    </source>
</evidence>
<gene>
    <name evidence="1" type="ORF">CCGE525_01085</name>
</gene>
<dbReference type="Proteomes" id="UP000282195">
    <property type="component" value="Chromosome"/>
</dbReference>
<protein>
    <submittedName>
        <fullName evidence="1">Uncharacterized protein</fullName>
    </submittedName>
</protein>
<reference evidence="1 2" key="1">
    <citation type="submission" date="2018-10" db="EMBL/GenBank/DDBJ databases">
        <title>Rhizobium etli, R. leguminosarum and a new Rhizobium genospecies from Phaseolus dumosus.</title>
        <authorList>
            <person name="Ramirez-Puebla S.T."/>
            <person name="Rogel-Hernandez M.A."/>
            <person name="Guerrero G."/>
            <person name="Ormeno-Orrillo E."/>
            <person name="Martinez-Romero J.C."/>
            <person name="Negrete-Yankelevich S."/>
            <person name="Martinez-Romero E."/>
        </authorList>
    </citation>
    <scope>NUCLEOTIDE SEQUENCE [LARGE SCALE GENOMIC DNA]</scope>
    <source>
        <strain evidence="1 2">CCGE525</strain>
    </source>
</reference>
<sequence length="80" mass="8991">MQGMFPALDKNHSRRGSAHLKWWQSSLAGSMTSVMETSIAPDALPAVLALLWRKRMLLAKLLTLTRCFVIIRLVTNARLV</sequence>
<organism evidence="1 2">
    <name type="scientific">Rhizobium jaguaris</name>
    <dbReference type="NCBI Taxonomy" id="1312183"/>
    <lineage>
        <taxon>Bacteria</taxon>
        <taxon>Pseudomonadati</taxon>
        <taxon>Pseudomonadota</taxon>
        <taxon>Alphaproteobacteria</taxon>
        <taxon>Hyphomicrobiales</taxon>
        <taxon>Rhizobiaceae</taxon>
        <taxon>Rhizobium/Agrobacterium group</taxon>
        <taxon>Rhizobium</taxon>
    </lineage>
</organism>
<proteinExistence type="predicted"/>
<evidence type="ECO:0000313" key="2">
    <source>
        <dbReference type="Proteomes" id="UP000282195"/>
    </source>
</evidence>
<name>A0A387FRZ9_9HYPH</name>
<keyword evidence="2" id="KW-1185">Reference proteome</keyword>
<dbReference type="EMBL" id="CP032694">
    <property type="protein sequence ID" value="AYG57566.1"/>
    <property type="molecule type" value="Genomic_DNA"/>
</dbReference>
<accession>A0A387FRZ9</accession>
<dbReference type="AlphaFoldDB" id="A0A387FRZ9"/>
<dbReference type="KEGG" id="rjg:CCGE525_01085"/>